<evidence type="ECO:0000256" key="11">
    <source>
        <dbReference type="SAM" id="MobiDB-lite"/>
    </source>
</evidence>
<evidence type="ECO:0000256" key="2">
    <source>
        <dbReference type="ARBA" id="ARBA00011233"/>
    </source>
</evidence>
<dbReference type="FunFam" id="2.60.40.420:FF:000093">
    <property type="entry name" value="Copper-containing nitrite reductase"/>
    <property type="match status" value="1"/>
</dbReference>
<gene>
    <name evidence="13" type="ORF">SAMN05216388_101080</name>
</gene>
<dbReference type="GO" id="GO:0005507">
    <property type="term" value="F:copper ion binding"/>
    <property type="evidence" value="ECO:0007669"/>
    <property type="project" value="InterPro"/>
</dbReference>
<evidence type="ECO:0000256" key="9">
    <source>
        <dbReference type="ARBA" id="ARBA00049340"/>
    </source>
</evidence>
<feature type="binding site" description="type 1 copper site" evidence="10">
    <location>
        <position position="130"/>
    </location>
    <ligand>
        <name>Cu cation</name>
        <dbReference type="ChEBI" id="CHEBI:23378"/>
        <label>1</label>
    </ligand>
</feature>
<sequence length="375" mass="40480">MFDSTRRKWLQALGISGAAATIAGCSGNEAPAVTETTTNSTPAQSDGPAETDADQVAADPTDLPDPVDWSSPKTHEVTLTAEEVTAEIEPGVTFDYMTFDGQIPGPMIRVRQGDTVEFTMENAPDSAMVHNVDFHAVYGTGGGAVATTATPGSENSMRFRAEYPGAFIYHCAVPNLDYHISAGMFGMILVEPKQGLPEVDTELYLGQHELYTDKDTGEEGHHGFDYDAMADENPTYVLLNGEKYAWAAARRGPLEVDQGDRVRVFLVDGGPNLSSNFHPIGNVWSEAYRDGGLPEDGDFAGYADRNIQTMKVPPGSCMIGEMETPVPERIKLVDHALSRVARKGLLAEVDVQGSENDRIYDPDAKGTSHEGPAYE</sequence>
<evidence type="ECO:0000256" key="6">
    <source>
        <dbReference type="ARBA" id="ARBA00022737"/>
    </source>
</evidence>
<proteinExistence type="predicted"/>
<protein>
    <recommendedName>
        <fullName evidence="4">Copper-containing nitrite reductase</fullName>
        <ecNumber evidence="3">1.7.2.1</ecNumber>
    </recommendedName>
</protein>
<evidence type="ECO:0000256" key="7">
    <source>
        <dbReference type="ARBA" id="ARBA00023002"/>
    </source>
</evidence>
<dbReference type="OrthoDB" id="12293at2157"/>
<dbReference type="InterPro" id="IPR008972">
    <property type="entry name" value="Cupredoxin"/>
</dbReference>
<feature type="binding site" description="type 1 copper site" evidence="10">
    <location>
        <position position="179"/>
    </location>
    <ligand>
        <name>Cu cation</name>
        <dbReference type="ChEBI" id="CHEBI:23378"/>
        <label>1</label>
    </ligand>
</feature>
<comment type="cofactor">
    <cofactor evidence="10">
        <name>Cu(2+)</name>
        <dbReference type="ChEBI" id="CHEBI:29036"/>
    </cofactor>
</comment>
<dbReference type="SUPFAM" id="SSF49503">
    <property type="entry name" value="Cupredoxins"/>
    <property type="match status" value="2"/>
</dbReference>
<evidence type="ECO:0000256" key="10">
    <source>
        <dbReference type="PIRSR" id="PIRSR601287-1"/>
    </source>
</evidence>
<evidence type="ECO:0000256" key="8">
    <source>
        <dbReference type="ARBA" id="ARBA00023008"/>
    </source>
</evidence>
<comment type="cofactor">
    <cofactor evidence="1 10">
        <name>Cu(+)</name>
        <dbReference type="ChEBI" id="CHEBI:49552"/>
    </cofactor>
</comment>
<dbReference type="Proteomes" id="UP000198775">
    <property type="component" value="Unassembled WGS sequence"/>
</dbReference>
<keyword evidence="14" id="KW-1185">Reference proteome</keyword>
<dbReference type="PANTHER" id="PTHR11709:SF394">
    <property type="entry name" value="FI03373P-RELATED"/>
    <property type="match status" value="1"/>
</dbReference>
<evidence type="ECO:0000313" key="14">
    <source>
        <dbReference type="Proteomes" id="UP000198775"/>
    </source>
</evidence>
<keyword evidence="8 10" id="KW-0186">Copper</keyword>
<dbReference type="CDD" id="cd11020">
    <property type="entry name" value="CuRO_1_CuNIR"/>
    <property type="match status" value="1"/>
</dbReference>
<comment type="subunit">
    <text evidence="2">Homotrimer.</text>
</comment>
<keyword evidence="6" id="KW-0677">Repeat</keyword>
<reference evidence="14" key="1">
    <citation type="submission" date="2016-10" db="EMBL/GenBank/DDBJ databases">
        <authorList>
            <person name="Varghese N."/>
            <person name="Submissions S."/>
        </authorList>
    </citation>
    <scope>NUCLEOTIDE SEQUENCE [LARGE SCALE GENOMIC DNA]</scope>
    <source>
        <strain evidence="14">IBRC-M 10043</strain>
    </source>
</reference>
<keyword evidence="5 10" id="KW-0479">Metal-binding</keyword>
<feature type="binding site" description="type 1 copper site" evidence="10">
    <location>
        <position position="335"/>
    </location>
    <ligand>
        <name>Cu cation</name>
        <dbReference type="ChEBI" id="CHEBI:23378"/>
        <label>1</label>
    </ligand>
</feature>
<dbReference type="InterPro" id="IPR011707">
    <property type="entry name" value="Cu-oxidase-like_N"/>
</dbReference>
<evidence type="ECO:0000256" key="1">
    <source>
        <dbReference type="ARBA" id="ARBA00001960"/>
    </source>
</evidence>
<dbReference type="InterPro" id="IPR006311">
    <property type="entry name" value="TAT_signal"/>
</dbReference>
<feature type="binding site" description="type 1 copper site" evidence="10">
    <location>
        <position position="135"/>
    </location>
    <ligand>
        <name>Cu cation</name>
        <dbReference type="ChEBI" id="CHEBI:23378"/>
        <label>1</label>
    </ligand>
</feature>
<feature type="region of interest" description="Disordered" evidence="11">
    <location>
        <begin position="30"/>
        <end position="73"/>
    </location>
</feature>
<feature type="domain" description="Plastocyanin-like" evidence="12">
    <location>
        <begin position="82"/>
        <end position="194"/>
    </location>
</feature>
<feature type="region of interest" description="Disordered" evidence="11">
    <location>
        <begin position="351"/>
        <end position="375"/>
    </location>
</feature>
<dbReference type="GO" id="GO:0050421">
    <property type="term" value="F:nitrite reductase (NO-forming) activity"/>
    <property type="evidence" value="ECO:0007669"/>
    <property type="project" value="UniProtKB-EC"/>
</dbReference>
<comment type="catalytic activity">
    <reaction evidence="9">
        <text>nitric oxide + Fe(III)-[cytochrome c] + H2O = Fe(II)-[cytochrome c] + nitrite + 2 H(+)</text>
        <dbReference type="Rhea" id="RHEA:15233"/>
        <dbReference type="Rhea" id="RHEA-COMP:10350"/>
        <dbReference type="Rhea" id="RHEA-COMP:14399"/>
        <dbReference type="ChEBI" id="CHEBI:15377"/>
        <dbReference type="ChEBI" id="CHEBI:15378"/>
        <dbReference type="ChEBI" id="CHEBI:16301"/>
        <dbReference type="ChEBI" id="CHEBI:16480"/>
        <dbReference type="ChEBI" id="CHEBI:29033"/>
        <dbReference type="ChEBI" id="CHEBI:29034"/>
        <dbReference type="EC" id="1.7.2.1"/>
    </reaction>
</comment>
<organism evidence="13 14">
    <name type="scientific">Halorientalis persicus</name>
    <dbReference type="NCBI Taxonomy" id="1367881"/>
    <lineage>
        <taxon>Archaea</taxon>
        <taxon>Methanobacteriati</taxon>
        <taxon>Methanobacteriota</taxon>
        <taxon>Stenosarchaea group</taxon>
        <taxon>Halobacteria</taxon>
        <taxon>Halobacteriales</taxon>
        <taxon>Haloarculaceae</taxon>
        <taxon>Halorientalis</taxon>
    </lineage>
</organism>
<dbReference type="EC" id="1.7.2.1" evidence="3"/>
<evidence type="ECO:0000256" key="4">
    <source>
        <dbReference type="ARBA" id="ARBA00017290"/>
    </source>
</evidence>
<dbReference type="EMBL" id="FOCX01000010">
    <property type="protein sequence ID" value="SEO26533.1"/>
    <property type="molecule type" value="Genomic_DNA"/>
</dbReference>
<dbReference type="PANTHER" id="PTHR11709">
    <property type="entry name" value="MULTI-COPPER OXIDASE"/>
    <property type="match status" value="1"/>
</dbReference>
<feature type="binding site" description="type 1 copper site" evidence="10">
    <location>
        <position position="184"/>
    </location>
    <ligand>
        <name>Cu cation</name>
        <dbReference type="ChEBI" id="CHEBI:23378"/>
        <label>1</label>
    </ligand>
</feature>
<dbReference type="PRINTS" id="PR00695">
    <property type="entry name" value="CUNO2RDTASE"/>
</dbReference>
<dbReference type="InterPro" id="IPR045087">
    <property type="entry name" value="Cu-oxidase_fam"/>
</dbReference>
<evidence type="ECO:0000256" key="5">
    <source>
        <dbReference type="ARBA" id="ARBA00022723"/>
    </source>
</evidence>
<evidence type="ECO:0000313" key="13">
    <source>
        <dbReference type="EMBL" id="SEO26533.1"/>
    </source>
</evidence>
<feature type="binding site" description="type 1 copper site" evidence="10">
    <location>
        <position position="170"/>
    </location>
    <ligand>
        <name>Cu cation</name>
        <dbReference type="ChEBI" id="CHEBI:23378"/>
        <label>1</label>
    </ligand>
</feature>
<feature type="binding site" description="type 1 copper site" evidence="10">
    <location>
        <position position="171"/>
    </location>
    <ligand>
        <name>Cu cation</name>
        <dbReference type="ChEBI" id="CHEBI:23378"/>
        <label>1</label>
    </ligand>
</feature>
<name>A0A1H8NAT0_9EURY</name>
<feature type="compositionally biased region" description="Basic and acidic residues" evidence="11">
    <location>
        <begin position="355"/>
        <end position="368"/>
    </location>
</feature>
<accession>A0A1H8NAT0</accession>
<evidence type="ECO:0000256" key="3">
    <source>
        <dbReference type="ARBA" id="ARBA00011882"/>
    </source>
</evidence>
<dbReference type="PROSITE" id="PS51318">
    <property type="entry name" value="TAT"/>
    <property type="match status" value="1"/>
</dbReference>
<dbReference type="PROSITE" id="PS51257">
    <property type="entry name" value="PROKAR_LIPOPROTEIN"/>
    <property type="match status" value="1"/>
</dbReference>
<dbReference type="CDD" id="cd04208">
    <property type="entry name" value="CuRO_2_CuNIR"/>
    <property type="match status" value="1"/>
</dbReference>
<evidence type="ECO:0000259" key="12">
    <source>
        <dbReference type="Pfam" id="PF07732"/>
    </source>
</evidence>
<dbReference type="AlphaFoldDB" id="A0A1H8NAT0"/>
<dbReference type="Gene3D" id="2.60.40.420">
    <property type="entry name" value="Cupredoxins - blue copper proteins"/>
    <property type="match status" value="2"/>
</dbReference>
<feature type="compositionally biased region" description="Polar residues" evidence="11">
    <location>
        <begin position="34"/>
        <end position="44"/>
    </location>
</feature>
<dbReference type="InterPro" id="IPR001287">
    <property type="entry name" value="NO2-reductase_Cu"/>
</dbReference>
<dbReference type="NCBIfam" id="TIGR02376">
    <property type="entry name" value="Cu_nitrite_red"/>
    <property type="match status" value="1"/>
</dbReference>
<dbReference type="RefSeq" id="WP_092660367.1">
    <property type="nucleotide sequence ID" value="NZ_FOCX01000010.1"/>
</dbReference>
<keyword evidence="7" id="KW-0560">Oxidoreductase</keyword>
<dbReference type="Pfam" id="PF07732">
    <property type="entry name" value="Cu-oxidase_3"/>
    <property type="match status" value="1"/>
</dbReference>